<reference evidence="1 2" key="1">
    <citation type="submission" date="2024-04" db="EMBL/GenBank/DDBJ databases">
        <title>genome sequences of Mucor flavus KT1a and Helicostylum pulchrum KT1b strains isolated from the surface of a dry-aged beef.</title>
        <authorList>
            <person name="Toyotome T."/>
            <person name="Hosono M."/>
            <person name="Torimaru M."/>
            <person name="Fukuda K."/>
            <person name="Mikami N."/>
        </authorList>
    </citation>
    <scope>NUCLEOTIDE SEQUENCE [LARGE SCALE GENOMIC DNA]</scope>
    <source>
        <strain evidence="1 2">KT1a</strain>
    </source>
</reference>
<sequence length="149" mass="16946">MGYDKTSRSERSKILFPRTSLLTIAFEPFLRRVLHGRSFTGFILPKSKSTPPTVTQNFKPLAYVDDIAGFLSSPSDLHILKQHLAMYSAASNAHINFYISEAFALLENCSIYDPTWCATLIQTITRNPLEEKLLLAIVYYYLNYGKSLE</sequence>
<gene>
    <name evidence="1" type="ORF">MFLAVUS_007026</name>
</gene>
<name>A0ABP9Z359_9FUNG</name>
<protein>
    <recommendedName>
        <fullName evidence="3">Reverse transcriptase</fullName>
    </recommendedName>
</protein>
<accession>A0ABP9Z359</accession>
<keyword evidence="2" id="KW-1185">Reference proteome</keyword>
<dbReference type="EMBL" id="BAABUK010000017">
    <property type="protein sequence ID" value="GAA5813547.1"/>
    <property type="molecule type" value="Genomic_DNA"/>
</dbReference>
<evidence type="ECO:0000313" key="2">
    <source>
        <dbReference type="Proteomes" id="UP001473302"/>
    </source>
</evidence>
<proteinExistence type="predicted"/>
<evidence type="ECO:0008006" key="3">
    <source>
        <dbReference type="Google" id="ProtNLM"/>
    </source>
</evidence>
<dbReference type="Proteomes" id="UP001473302">
    <property type="component" value="Unassembled WGS sequence"/>
</dbReference>
<comment type="caution">
    <text evidence="1">The sequence shown here is derived from an EMBL/GenBank/DDBJ whole genome shotgun (WGS) entry which is preliminary data.</text>
</comment>
<organism evidence="1 2">
    <name type="scientific">Mucor flavus</name>
    <dbReference type="NCBI Taxonomy" id="439312"/>
    <lineage>
        <taxon>Eukaryota</taxon>
        <taxon>Fungi</taxon>
        <taxon>Fungi incertae sedis</taxon>
        <taxon>Mucoromycota</taxon>
        <taxon>Mucoromycotina</taxon>
        <taxon>Mucoromycetes</taxon>
        <taxon>Mucorales</taxon>
        <taxon>Mucorineae</taxon>
        <taxon>Mucoraceae</taxon>
        <taxon>Mucor</taxon>
    </lineage>
</organism>
<evidence type="ECO:0000313" key="1">
    <source>
        <dbReference type="EMBL" id="GAA5813547.1"/>
    </source>
</evidence>